<dbReference type="RefSeq" id="WP_042642147.1">
    <property type="nucleotide sequence ID" value="NZ_CDDF01000011.1"/>
</dbReference>
<reference evidence="2" key="1">
    <citation type="journal article" date="2019" name="Int. J. Syst. Evol. Microbiol.">
        <title>The Global Catalogue of Microorganisms (GCM) 10K type strain sequencing project: providing services to taxonomists for standard genome sequencing and annotation.</title>
        <authorList>
            <consortium name="The Broad Institute Genomics Platform"/>
            <consortium name="The Broad Institute Genome Sequencing Center for Infectious Disease"/>
            <person name="Wu L."/>
            <person name="Ma J."/>
        </authorList>
    </citation>
    <scope>NUCLEOTIDE SEQUENCE [LARGE SCALE GENOMIC DNA]</scope>
    <source>
        <strain evidence="2">KCTC 15012</strain>
    </source>
</reference>
<keyword evidence="2" id="KW-1185">Reference proteome</keyword>
<evidence type="ECO:0008006" key="3">
    <source>
        <dbReference type="Google" id="ProtNLM"/>
    </source>
</evidence>
<dbReference type="EMBL" id="JBHSPP010000017">
    <property type="protein sequence ID" value="MFC5707604.1"/>
    <property type="molecule type" value="Genomic_DNA"/>
</dbReference>
<comment type="caution">
    <text evidence="1">The sequence shown here is derived from an EMBL/GenBank/DDBJ whole genome shotgun (WGS) entry which is preliminary data.</text>
</comment>
<proteinExistence type="predicted"/>
<gene>
    <name evidence="1" type="ORF">ACFPVW_16430</name>
</gene>
<protein>
    <recommendedName>
        <fullName evidence="3">DUF559 domain-containing protein</fullName>
    </recommendedName>
</protein>
<accession>A0ABW0YFZ7</accession>
<evidence type="ECO:0000313" key="2">
    <source>
        <dbReference type="Proteomes" id="UP001596132"/>
    </source>
</evidence>
<evidence type="ECO:0000313" key="1">
    <source>
        <dbReference type="EMBL" id="MFC5707604.1"/>
    </source>
</evidence>
<dbReference type="Proteomes" id="UP001596132">
    <property type="component" value="Unassembled WGS sequence"/>
</dbReference>
<name>A0ABW0YFZ7_9GAMM</name>
<organism evidence="1 2">
    <name type="scientific">Aeromonas eucrenophila</name>
    <dbReference type="NCBI Taxonomy" id="649"/>
    <lineage>
        <taxon>Bacteria</taxon>
        <taxon>Pseudomonadati</taxon>
        <taxon>Pseudomonadota</taxon>
        <taxon>Gammaproteobacteria</taxon>
        <taxon>Aeromonadales</taxon>
        <taxon>Aeromonadaceae</taxon>
        <taxon>Aeromonas</taxon>
    </lineage>
</organism>
<sequence length="143" mass="16141">MIHLSVLDAARLLGNSPKARNAANQVRKAQQVTSLHDKVLAQIIGFPDPVTELLFHPKRKWRFDYAWPASMIALEIHGGIHSGGRHTRGRGFVEDRTKMNEAALLGWTVLEVTPEHIKTSQLRAWLHRAFQSTTGEPTHEPIR</sequence>